<protein>
    <submittedName>
        <fullName evidence="1">Uncharacterized protein</fullName>
    </submittedName>
</protein>
<sequence length="216" mass="23660">MTPTKPHSLWILTSPVGRAIAAASALLLIGTGIWWAATDPAPDDTITIPSKVCNNYISGQAVAPLLPTTGKKFEERAPSFRVTRMVGHCTLKAGGERVSISITLFRRMEYPRWRVEAEGIPISLGKAYGYLSDTHAMHLHVPCVVVAKTQRLVVKVSSSMTNQEKAASKKGTKPAKTDLKLATLSANVSRELARNWFRCPYADELPAGPTKIHWNR</sequence>
<accession>A0A7W9Q6U6</accession>
<dbReference type="RefSeq" id="WP_184570270.1">
    <property type="nucleotide sequence ID" value="NZ_JACHJL010000003.1"/>
</dbReference>
<keyword evidence="2" id="KW-1185">Reference proteome</keyword>
<dbReference type="EMBL" id="JACHJL010000003">
    <property type="protein sequence ID" value="MBB5934630.1"/>
    <property type="molecule type" value="Genomic_DNA"/>
</dbReference>
<comment type="caution">
    <text evidence="1">The sequence shown here is derived from an EMBL/GenBank/DDBJ whole genome shotgun (WGS) entry which is preliminary data.</text>
</comment>
<dbReference type="Proteomes" id="UP000588098">
    <property type="component" value="Unassembled WGS sequence"/>
</dbReference>
<reference evidence="1 2" key="1">
    <citation type="submission" date="2020-08" db="EMBL/GenBank/DDBJ databases">
        <title>Genomic Encyclopedia of Type Strains, Phase III (KMG-III): the genomes of soil and plant-associated and newly described type strains.</title>
        <authorList>
            <person name="Whitman W."/>
        </authorList>
    </citation>
    <scope>NUCLEOTIDE SEQUENCE [LARGE SCALE GENOMIC DNA]</scope>
    <source>
        <strain evidence="1 2">CECT 8305</strain>
    </source>
</reference>
<organism evidence="1 2">
    <name type="scientific">Streptomyces zagrosensis</name>
    <dbReference type="NCBI Taxonomy" id="1042984"/>
    <lineage>
        <taxon>Bacteria</taxon>
        <taxon>Bacillati</taxon>
        <taxon>Actinomycetota</taxon>
        <taxon>Actinomycetes</taxon>
        <taxon>Kitasatosporales</taxon>
        <taxon>Streptomycetaceae</taxon>
        <taxon>Streptomyces</taxon>
    </lineage>
</organism>
<evidence type="ECO:0000313" key="1">
    <source>
        <dbReference type="EMBL" id="MBB5934630.1"/>
    </source>
</evidence>
<dbReference type="AlphaFoldDB" id="A0A7W9Q6U6"/>
<name>A0A7W9Q6U6_9ACTN</name>
<gene>
    <name evidence="1" type="ORF">FHS42_001677</name>
</gene>
<evidence type="ECO:0000313" key="2">
    <source>
        <dbReference type="Proteomes" id="UP000588098"/>
    </source>
</evidence>
<proteinExistence type="predicted"/>